<proteinExistence type="predicted"/>
<dbReference type="InterPro" id="IPR007214">
    <property type="entry name" value="YbaK/aa-tRNA-synth-assoc-dom"/>
</dbReference>
<protein>
    <submittedName>
        <fullName evidence="2">YbaK/EbsC family protein</fullName>
    </submittedName>
</protein>
<dbReference type="PANTHER" id="PTHR30411:SF1">
    <property type="entry name" value="CYTOPLASMIC PROTEIN"/>
    <property type="match status" value="1"/>
</dbReference>
<evidence type="ECO:0000313" key="2">
    <source>
        <dbReference type="EMBL" id="MBU9738587.1"/>
    </source>
</evidence>
<dbReference type="EMBL" id="JAHQCW010000037">
    <property type="protein sequence ID" value="MBU9738587.1"/>
    <property type="molecule type" value="Genomic_DNA"/>
</dbReference>
<comment type="caution">
    <text evidence="2">The sequence shown here is derived from an EMBL/GenBank/DDBJ whole genome shotgun (WGS) entry which is preliminary data.</text>
</comment>
<keyword evidence="3" id="KW-1185">Reference proteome</keyword>
<dbReference type="GO" id="GO:0002161">
    <property type="term" value="F:aminoacyl-tRNA deacylase activity"/>
    <property type="evidence" value="ECO:0007669"/>
    <property type="project" value="InterPro"/>
</dbReference>
<dbReference type="CDD" id="cd04333">
    <property type="entry name" value="ProX_deacylase"/>
    <property type="match status" value="1"/>
</dbReference>
<dbReference type="Gene3D" id="3.90.960.10">
    <property type="entry name" value="YbaK/aminoacyl-tRNA synthetase-associated domain"/>
    <property type="match status" value="1"/>
</dbReference>
<dbReference type="AlphaFoldDB" id="A0A949NCE0"/>
<evidence type="ECO:0000259" key="1">
    <source>
        <dbReference type="Pfam" id="PF04073"/>
    </source>
</evidence>
<accession>A0A949NCE0</accession>
<dbReference type="RefSeq" id="WP_158343113.1">
    <property type="nucleotide sequence ID" value="NZ_JAHQCW010000037.1"/>
</dbReference>
<evidence type="ECO:0000313" key="3">
    <source>
        <dbReference type="Proteomes" id="UP000712157"/>
    </source>
</evidence>
<gene>
    <name evidence="2" type="ORF">KTH89_18760</name>
</gene>
<sequence length="166" mass="18076">MSIEIAREYLKKWNLDSRIQEFEVSSATVELAAEAVHCIPAKIAKTLSFQKEDGCILVVTAGDAKIDNRKFKDTFGRKATMLKPEEVVLYTNHAIGGVCPFGVGPKAEIYTDISLKRFDTVYPAAGSANSAVGLTCDELFACANSISWVDVCKNWDPSSDTAAPHL</sequence>
<dbReference type="Pfam" id="PF04073">
    <property type="entry name" value="tRNA_edit"/>
    <property type="match status" value="1"/>
</dbReference>
<reference evidence="2" key="1">
    <citation type="submission" date="2021-06" db="EMBL/GenBank/DDBJ databases">
        <title>Description of novel taxa of the family Lachnospiraceae.</title>
        <authorList>
            <person name="Chaplin A.V."/>
            <person name="Sokolova S.R."/>
            <person name="Pikina A.P."/>
            <person name="Korzhanova M."/>
            <person name="Belova V."/>
            <person name="Korostin D."/>
            <person name="Efimov B.A."/>
        </authorList>
    </citation>
    <scope>NUCLEOTIDE SEQUENCE</scope>
    <source>
        <strain evidence="2">ASD5720</strain>
    </source>
</reference>
<organism evidence="2 3">
    <name type="scientific">Diplocloster agilis</name>
    <dbReference type="NCBI Taxonomy" id="2850323"/>
    <lineage>
        <taxon>Bacteria</taxon>
        <taxon>Bacillati</taxon>
        <taxon>Bacillota</taxon>
        <taxon>Clostridia</taxon>
        <taxon>Lachnospirales</taxon>
        <taxon>Lachnospiraceae</taxon>
        <taxon>Diplocloster</taxon>
    </lineage>
</organism>
<dbReference type="Proteomes" id="UP000712157">
    <property type="component" value="Unassembled WGS sequence"/>
</dbReference>
<feature type="domain" description="YbaK/aminoacyl-tRNA synthetase-associated" evidence="1">
    <location>
        <begin position="26"/>
        <end position="139"/>
    </location>
</feature>
<name>A0A949NCE0_9FIRM</name>
<dbReference type="SUPFAM" id="SSF55826">
    <property type="entry name" value="YbaK/ProRS associated domain"/>
    <property type="match status" value="1"/>
</dbReference>
<dbReference type="PANTHER" id="PTHR30411">
    <property type="entry name" value="CYTOPLASMIC PROTEIN"/>
    <property type="match status" value="1"/>
</dbReference>
<dbReference type="InterPro" id="IPR036754">
    <property type="entry name" value="YbaK/aa-tRNA-synt-asso_dom_sf"/>
</dbReference>